<keyword evidence="1" id="KW-0472">Membrane</keyword>
<feature type="transmembrane region" description="Helical" evidence="1">
    <location>
        <begin position="28"/>
        <end position="49"/>
    </location>
</feature>
<keyword evidence="1" id="KW-0812">Transmembrane</keyword>
<feature type="transmembrane region" description="Helical" evidence="1">
    <location>
        <begin position="272"/>
        <end position="290"/>
    </location>
</feature>
<evidence type="ECO:0000313" key="3">
    <source>
        <dbReference type="Proteomes" id="UP000199076"/>
    </source>
</evidence>
<feature type="transmembrane region" description="Helical" evidence="1">
    <location>
        <begin position="174"/>
        <end position="196"/>
    </location>
</feature>
<evidence type="ECO:0000313" key="2">
    <source>
        <dbReference type="EMBL" id="SDE78673.1"/>
    </source>
</evidence>
<sequence>MSLTTDLFRRMLREEWRLHEHLFGGRRFAAFPVAVAVLSAGGFALLSYTGTDFGAIVAGLHGLLFFFGLQVGTIGLVGRDALRDALGDVTLLVFSARTLPVSWNRLLAVFLWKDLVYYTGFFIAPIGIAAVPTALDAGNAPDRIALLWLTLMGAFALGVTLSLTLAGAATRSRWLVVVPVALVVAAVLWPGIDALAYTPYALYRAPSALAAVRGFAPVAVFGVLGPVLFRPADSGAYRTASERFTTLESWLRDDDGLTTRALLEVSRSSGSVWKVLFSMGVLFAVTALLLKQITAATGLQPAPGVAFGTLLGLGSFTTYSWVTQFDSADEYLRYPVSVATVFAAKRRAYLLLSVPTGLVSLAIAAVWYDPVALVPGLVVLPLLSVYVFGVTAFVAGLSPTELLFDTPRFLAFGAALSVVAMPLLVAALVEPAFGPGATVAAVALAAVAAVVGIALQRRAGPRWERRLRG</sequence>
<feature type="transmembrane region" description="Helical" evidence="1">
    <location>
        <begin position="409"/>
        <end position="429"/>
    </location>
</feature>
<keyword evidence="1" id="KW-1133">Transmembrane helix</keyword>
<dbReference type="STRING" id="660518.SAMN05216218_101321"/>
<keyword evidence="3" id="KW-1185">Reference proteome</keyword>
<dbReference type="AlphaFoldDB" id="A0A1G7FRZ2"/>
<name>A0A1G7FRZ2_9EURY</name>
<feature type="transmembrane region" description="Helical" evidence="1">
    <location>
        <begin position="147"/>
        <end position="168"/>
    </location>
</feature>
<feature type="transmembrane region" description="Helical" evidence="1">
    <location>
        <begin position="435"/>
        <end position="455"/>
    </location>
</feature>
<feature type="transmembrane region" description="Helical" evidence="1">
    <location>
        <begin position="115"/>
        <end position="135"/>
    </location>
</feature>
<feature type="transmembrane region" description="Helical" evidence="1">
    <location>
        <begin position="374"/>
        <end position="397"/>
    </location>
</feature>
<gene>
    <name evidence="2" type="ORF">SAMN05216218_101321</name>
</gene>
<feature type="transmembrane region" description="Helical" evidence="1">
    <location>
        <begin position="348"/>
        <end position="368"/>
    </location>
</feature>
<feature type="transmembrane region" description="Helical" evidence="1">
    <location>
        <begin position="208"/>
        <end position="229"/>
    </location>
</feature>
<dbReference type="Proteomes" id="UP000199076">
    <property type="component" value="Unassembled WGS sequence"/>
</dbReference>
<dbReference type="EMBL" id="FNBK01000001">
    <property type="protein sequence ID" value="SDE78673.1"/>
    <property type="molecule type" value="Genomic_DNA"/>
</dbReference>
<protein>
    <recommendedName>
        <fullName evidence="4">ABC-2 type transport system permease protein</fullName>
    </recommendedName>
</protein>
<evidence type="ECO:0008006" key="4">
    <source>
        <dbReference type="Google" id="ProtNLM"/>
    </source>
</evidence>
<organism evidence="2 3">
    <name type="scientific">Halorientalis regularis</name>
    <dbReference type="NCBI Taxonomy" id="660518"/>
    <lineage>
        <taxon>Archaea</taxon>
        <taxon>Methanobacteriati</taxon>
        <taxon>Methanobacteriota</taxon>
        <taxon>Stenosarchaea group</taxon>
        <taxon>Halobacteria</taxon>
        <taxon>Halobacteriales</taxon>
        <taxon>Haloarculaceae</taxon>
        <taxon>Halorientalis</taxon>
    </lineage>
</organism>
<evidence type="ECO:0000256" key="1">
    <source>
        <dbReference type="SAM" id="Phobius"/>
    </source>
</evidence>
<dbReference type="RefSeq" id="WP_092687047.1">
    <property type="nucleotide sequence ID" value="NZ_FNBK01000001.1"/>
</dbReference>
<feature type="transmembrane region" description="Helical" evidence="1">
    <location>
        <begin position="55"/>
        <end position="78"/>
    </location>
</feature>
<accession>A0A1G7FRZ2</accession>
<proteinExistence type="predicted"/>
<reference evidence="3" key="1">
    <citation type="submission" date="2016-10" db="EMBL/GenBank/DDBJ databases">
        <authorList>
            <person name="Varghese N."/>
            <person name="Submissions S."/>
        </authorList>
    </citation>
    <scope>NUCLEOTIDE SEQUENCE [LARGE SCALE GENOMIC DNA]</scope>
    <source>
        <strain evidence="3">IBRC-M 10760</strain>
    </source>
</reference>